<gene>
    <name evidence="2" type="ORF">UZ20_WS6002000697</name>
</gene>
<dbReference type="STRING" id="1617427.UZ20_WS6002000697"/>
<evidence type="ECO:0000256" key="1">
    <source>
        <dbReference type="SAM" id="Phobius"/>
    </source>
</evidence>
<organism evidence="2 3">
    <name type="scientific">candidate division WS6 bacterium OLB21</name>
    <dbReference type="NCBI Taxonomy" id="1617427"/>
    <lineage>
        <taxon>Bacteria</taxon>
        <taxon>Candidatus Dojkabacteria</taxon>
    </lineage>
</organism>
<keyword evidence="1" id="KW-1133">Transmembrane helix</keyword>
<dbReference type="AlphaFoldDB" id="A0A136KHC3"/>
<keyword evidence="1" id="KW-0812">Transmembrane</keyword>
<dbReference type="Proteomes" id="UP000070449">
    <property type="component" value="Unassembled WGS sequence"/>
</dbReference>
<comment type="caution">
    <text evidence="2">The sequence shown here is derived from an EMBL/GenBank/DDBJ whole genome shotgun (WGS) entry which is preliminary data.</text>
</comment>
<proteinExistence type="predicted"/>
<evidence type="ECO:0008006" key="4">
    <source>
        <dbReference type="Google" id="ProtNLM"/>
    </source>
</evidence>
<keyword evidence="1" id="KW-0472">Membrane</keyword>
<feature type="transmembrane region" description="Helical" evidence="1">
    <location>
        <begin position="12"/>
        <end position="33"/>
    </location>
</feature>
<reference evidence="2 3" key="1">
    <citation type="submission" date="2015-02" db="EMBL/GenBank/DDBJ databases">
        <title>Improved understanding of the partial-nitritation anammox process through 23 genomes representing the majority of the microbial community.</title>
        <authorList>
            <person name="Speth D.R."/>
            <person name="In T Zandt M."/>
            <person name="Guerrero Cruz S."/>
            <person name="Jetten M.S."/>
            <person name="Dutilh B.E."/>
        </authorList>
    </citation>
    <scope>NUCLEOTIDE SEQUENCE [LARGE SCALE GENOMIC DNA]</scope>
    <source>
        <strain evidence="2">OLB21</strain>
    </source>
</reference>
<evidence type="ECO:0000313" key="2">
    <source>
        <dbReference type="EMBL" id="KXK08693.1"/>
    </source>
</evidence>
<accession>A0A136KHC3</accession>
<name>A0A136KHC3_9BACT</name>
<evidence type="ECO:0000313" key="3">
    <source>
        <dbReference type="Proteomes" id="UP000070449"/>
    </source>
</evidence>
<protein>
    <recommendedName>
        <fullName evidence="4">Cell division protein FtsL</fullName>
    </recommendedName>
</protein>
<sequence length="103" mass="11598">MKEKIQNLSKSGSLATRLIFTLVALFIIIQLYVLSSVGTQGEKVKYLRDMQAQVKIENEILRASIANLQSSQEISKTASEHLRMQPAQVVYIDLGQYNISAQR</sequence>
<dbReference type="EMBL" id="JYPD01000022">
    <property type="protein sequence ID" value="KXK08693.1"/>
    <property type="molecule type" value="Genomic_DNA"/>
</dbReference>